<accession>V4BP93</accession>
<feature type="domain" description="DUF1279" evidence="6">
    <location>
        <begin position="6"/>
        <end position="91"/>
    </location>
</feature>
<evidence type="ECO:0000313" key="8">
    <source>
        <dbReference type="Proteomes" id="UP000030746"/>
    </source>
</evidence>
<gene>
    <name evidence="7" type="ORF">LOTGIDRAFT_99060</name>
</gene>
<evidence type="ECO:0000256" key="4">
    <source>
        <dbReference type="ARBA" id="ARBA00023054"/>
    </source>
</evidence>
<name>V4BP93_LOTGI</name>
<evidence type="ECO:0000256" key="2">
    <source>
        <dbReference type="ARBA" id="ARBA00022692"/>
    </source>
</evidence>
<proteinExistence type="predicted"/>
<evidence type="ECO:0000256" key="5">
    <source>
        <dbReference type="ARBA" id="ARBA00023136"/>
    </source>
</evidence>
<protein>
    <recommendedName>
        <fullName evidence="6">DUF1279 domain-containing protein</fullName>
    </recommendedName>
</protein>
<dbReference type="HOGENOM" id="CLU_085747_1_0_1"/>
<dbReference type="Pfam" id="PF06916">
    <property type="entry name" value="FAM210A-B_dom"/>
    <property type="match status" value="1"/>
</dbReference>
<dbReference type="GO" id="GO:0016020">
    <property type="term" value="C:membrane"/>
    <property type="evidence" value="ECO:0007669"/>
    <property type="project" value="UniProtKB-SubCell"/>
</dbReference>
<evidence type="ECO:0000256" key="3">
    <source>
        <dbReference type="ARBA" id="ARBA00022989"/>
    </source>
</evidence>
<evidence type="ECO:0000259" key="6">
    <source>
        <dbReference type="Pfam" id="PF06916"/>
    </source>
</evidence>
<dbReference type="STRING" id="225164.V4BP93"/>
<keyword evidence="8" id="KW-1185">Reference proteome</keyword>
<sequence length="134" mass="15068">LSIFKRFKRAYKKHGKVLVGVHLVTSTVWFSSFYAAAAYGVDIIPFLEKLGAGESLLKPFRSSSLGNVALAYLMYKVATPARYAVTLGGTNFAIKYLKKKGKISVPEDDKLKNLYQDSKDIVKEKLEKKNLNFR</sequence>
<dbReference type="AlphaFoldDB" id="V4BP93"/>
<dbReference type="PANTHER" id="PTHR21377">
    <property type="entry name" value="PROTEIN FAM210B, MITOCHONDRIAL"/>
    <property type="match status" value="1"/>
</dbReference>
<dbReference type="InterPro" id="IPR045866">
    <property type="entry name" value="FAM210A/B-like"/>
</dbReference>
<comment type="subcellular location">
    <subcellularLocation>
        <location evidence="1">Membrane</location>
        <topology evidence="1">Single-pass membrane protein</topology>
    </subcellularLocation>
</comment>
<reference evidence="7 8" key="1">
    <citation type="journal article" date="2013" name="Nature">
        <title>Insights into bilaterian evolution from three spiralian genomes.</title>
        <authorList>
            <person name="Simakov O."/>
            <person name="Marletaz F."/>
            <person name="Cho S.J."/>
            <person name="Edsinger-Gonzales E."/>
            <person name="Havlak P."/>
            <person name="Hellsten U."/>
            <person name="Kuo D.H."/>
            <person name="Larsson T."/>
            <person name="Lv J."/>
            <person name="Arendt D."/>
            <person name="Savage R."/>
            <person name="Osoegawa K."/>
            <person name="de Jong P."/>
            <person name="Grimwood J."/>
            <person name="Chapman J.A."/>
            <person name="Shapiro H."/>
            <person name="Aerts A."/>
            <person name="Otillar R.P."/>
            <person name="Terry A.Y."/>
            <person name="Boore J.L."/>
            <person name="Grigoriev I.V."/>
            <person name="Lindberg D.R."/>
            <person name="Seaver E.C."/>
            <person name="Weisblat D.A."/>
            <person name="Putnam N.H."/>
            <person name="Rokhsar D.S."/>
        </authorList>
    </citation>
    <scope>NUCLEOTIDE SEQUENCE [LARGE SCALE GENOMIC DNA]</scope>
</reference>
<dbReference type="PANTHER" id="PTHR21377:SF1">
    <property type="entry name" value="PROTEIN FAM210A"/>
    <property type="match status" value="1"/>
</dbReference>
<dbReference type="GeneID" id="20253266"/>
<dbReference type="OrthoDB" id="5874039at2759"/>
<feature type="non-terminal residue" evidence="7">
    <location>
        <position position="1"/>
    </location>
</feature>
<dbReference type="InterPro" id="IPR009688">
    <property type="entry name" value="FAM210A/B-like_dom"/>
</dbReference>
<dbReference type="Proteomes" id="UP000030746">
    <property type="component" value="Unassembled WGS sequence"/>
</dbReference>
<keyword evidence="5" id="KW-0472">Membrane</keyword>
<dbReference type="EMBL" id="KB202325">
    <property type="protein sequence ID" value="ESO90794.1"/>
    <property type="molecule type" value="Genomic_DNA"/>
</dbReference>
<keyword evidence="2" id="KW-0812">Transmembrane</keyword>
<dbReference type="CTD" id="20253266"/>
<dbReference type="RefSeq" id="XP_009058450.1">
    <property type="nucleotide sequence ID" value="XM_009060202.1"/>
</dbReference>
<feature type="non-terminal residue" evidence="7">
    <location>
        <position position="134"/>
    </location>
</feature>
<dbReference type="GO" id="GO:0005739">
    <property type="term" value="C:mitochondrion"/>
    <property type="evidence" value="ECO:0007669"/>
    <property type="project" value="TreeGrafter"/>
</dbReference>
<organism evidence="7 8">
    <name type="scientific">Lottia gigantea</name>
    <name type="common">Giant owl limpet</name>
    <dbReference type="NCBI Taxonomy" id="225164"/>
    <lineage>
        <taxon>Eukaryota</taxon>
        <taxon>Metazoa</taxon>
        <taxon>Spiralia</taxon>
        <taxon>Lophotrochozoa</taxon>
        <taxon>Mollusca</taxon>
        <taxon>Gastropoda</taxon>
        <taxon>Patellogastropoda</taxon>
        <taxon>Lottioidea</taxon>
        <taxon>Lottiidae</taxon>
        <taxon>Lottia</taxon>
    </lineage>
</organism>
<keyword evidence="4" id="KW-0175">Coiled coil</keyword>
<dbReference type="KEGG" id="lgi:LOTGIDRAFT_99060"/>
<keyword evidence="3" id="KW-1133">Transmembrane helix</keyword>
<dbReference type="OMA" id="FGKIKYY"/>
<evidence type="ECO:0000256" key="1">
    <source>
        <dbReference type="ARBA" id="ARBA00004167"/>
    </source>
</evidence>
<evidence type="ECO:0000313" key="7">
    <source>
        <dbReference type="EMBL" id="ESO90794.1"/>
    </source>
</evidence>